<evidence type="ECO:0000313" key="3">
    <source>
        <dbReference type="Proteomes" id="UP001230504"/>
    </source>
</evidence>
<dbReference type="GeneID" id="85444642"/>
<keyword evidence="3" id="KW-1185">Reference proteome</keyword>
<dbReference type="AlphaFoldDB" id="A0AAD8UY53"/>
<evidence type="ECO:0000256" key="1">
    <source>
        <dbReference type="SAM" id="MobiDB-lite"/>
    </source>
</evidence>
<dbReference type="RefSeq" id="XP_060408009.1">
    <property type="nucleotide sequence ID" value="XM_060560402.1"/>
</dbReference>
<proteinExistence type="predicted"/>
<comment type="caution">
    <text evidence="2">The sequence shown here is derived from an EMBL/GenBank/DDBJ whole genome shotgun (WGS) entry which is preliminary data.</text>
</comment>
<feature type="compositionally biased region" description="Low complexity" evidence="1">
    <location>
        <begin position="129"/>
        <end position="141"/>
    </location>
</feature>
<dbReference type="EMBL" id="JAHLJV010000122">
    <property type="protein sequence ID" value="KAK1569806.1"/>
    <property type="molecule type" value="Genomic_DNA"/>
</dbReference>
<organism evidence="2 3">
    <name type="scientific">Colletotrichum navitas</name>
    <dbReference type="NCBI Taxonomy" id="681940"/>
    <lineage>
        <taxon>Eukaryota</taxon>
        <taxon>Fungi</taxon>
        <taxon>Dikarya</taxon>
        <taxon>Ascomycota</taxon>
        <taxon>Pezizomycotina</taxon>
        <taxon>Sordariomycetes</taxon>
        <taxon>Hypocreomycetidae</taxon>
        <taxon>Glomerellales</taxon>
        <taxon>Glomerellaceae</taxon>
        <taxon>Colletotrichum</taxon>
        <taxon>Colletotrichum graminicola species complex</taxon>
    </lineage>
</organism>
<accession>A0AAD8UY53</accession>
<name>A0AAD8UY53_9PEZI</name>
<gene>
    <name evidence="2" type="ORF">LY79DRAFT_584460</name>
</gene>
<feature type="region of interest" description="Disordered" evidence="1">
    <location>
        <begin position="45"/>
        <end position="66"/>
    </location>
</feature>
<sequence>MGKQQDETKIIVGRNTIPQLWFKFCRAASLISASDAYRLSAAATSTSAPTAPDPQHPRARPGAQQAGTTDSLLCAVGGVLRGRHRVSFGGLIACQLGCTPRLARKRAVEAIASTAGATMGLPPSKKRQTAAAAAAAAATAANEADMKAHDKEEEMEKEVETGRYASGRRAYFSP</sequence>
<feature type="region of interest" description="Disordered" evidence="1">
    <location>
        <begin position="121"/>
        <end position="174"/>
    </location>
</feature>
<protein>
    <submittedName>
        <fullName evidence="2">Uncharacterized protein</fullName>
    </submittedName>
</protein>
<reference evidence="2" key="1">
    <citation type="submission" date="2021-06" db="EMBL/GenBank/DDBJ databases">
        <title>Comparative genomics, transcriptomics and evolutionary studies reveal genomic signatures of adaptation to plant cell wall in hemibiotrophic fungi.</title>
        <authorList>
            <consortium name="DOE Joint Genome Institute"/>
            <person name="Baroncelli R."/>
            <person name="Diaz J.F."/>
            <person name="Benocci T."/>
            <person name="Peng M."/>
            <person name="Battaglia E."/>
            <person name="Haridas S."/>
            <person name="Andreopoulos W."/>
            <person name="Labutti K."/>
            <person name="Pangilinan J."/>
            <person name="Floch G.L."/>
            <person name="Makela M.R."/>
            <person name="Henrissat B."/>
            <person name="Grigoriev I.V."/>
            <person name="Crouch J.A."/>
            <person name="De Vries R.P."/>
            <person name="Sukno S.A."/>
            <person name="Thon M.R."/>
        </authorList>
    </citation>
    <scope>NUCLEOTIDE SEQUENCE</scope>
    <source>
        <strain evidence="2">CBS 125086</strain>
    </source>
</reference>
<evidence type="ECO:0000313" key="2">
    <source>
        <dbReference type="EMBL" id="KAK1569806.1"/>
    </source>
</evidence>
<feature type="compositionally biased region" description="Basic and acidic residues" evidence="1">
    <location>
        <begin position="144"/>
        <end position="161"/>
    </location>
</feature>
<dbReference type="Proteomes" id="UP001230504">
    <property type="component" value="Unassembled WGS sequence"/>
</dbReference>